<evidence type="ECO:0000313" key="1">
    <source>
        <dbReference type="EMBL" id="KAE9531507.1"/>
    </source>
</evidence>
<sequence length="209" mass="24357">MVNTSFFLHNDCTVRFSIKPFSPCCSCAHECVLCRIVQEKNQPISIENKIVVKFICFGLQCVKLSTMKANYILISLLNESNALILFNYQIILEMFTSLDIYVPRILKQGTDLTNQLDNPTTHSIEPSKICQKHENLKINLYVLVCIAQEFHFGLKNLKFLVYLSIYIEKKRYGKSLRINLSYNTFYNLELPKCLNYKYGYDYVHTDCIC</sequence>
<dbReference type="Proteomes" id="UP000475862">
    <property type="component" value="Unassembled WGS sequence"/>
</dbReference>
<comment type="caution">
    <text evidence="1">The sequence shown here is derived from an EMBL/GenBank/DDBJ whole genome shotgun (WGS) entry which is preliminary data.</text>
</comment>
<reference evidence="1 2" key="1">
    <citation type="submission" date="2019-08" db="EMBL/GenBank/DDBJ databases">
        <title>The genome of the soybean aphid Biotype 1, its phylome, world population structure and adaptation to the North American continent.</title>
        <authorList>
            <person name="Giordano R."/>
            <person name="Donthu R.K."/>
            <person name="Hernandez A.G."/>
            <person name="Wright C.L."/>
            <person name="Zimin A.V."/>
        </authorList>
    </citation>
    <scope>NUCLEOTIDE SEQUENCE [LARGE SCALE GENOMIC DNA]</scope>
    <source>
        <tissue evidence="1">Whole aphids</tissue>
    </source>
</reference>
<dbReference type="AlphaFoldDB" id="A0A6G0TGJ1"/>
<gene>
    <name evidence="1" type="ORF">AGLY_010713</name>
</gene>
<accession>A0A6G0TGJ1</accession>
<evidence type="ECO:0000313" key="2">
    <source>
        <dbReference type="Proteomes" id="UP000475862"/>
    </source>
</evidence>
<keyword evidence="2" id="KW-1185">Reference proteome</keyword>
<dbReference type="EMBL" id="VYZN01000041">
    <property type="protein sequence ID" value="KAE9531507.1"/>
    <property type="molecule type" value="Genomic_DNA"/>
</dbReference>
<organism evidence="1 2">
    <name type="scientific">Aphis glycines</name>
    <name type="common">Soybean aphid</name>
    <dbReference type="NCBI Taxonomy" id="307491"/>
    <lineage>
        <taxon>Eukaryota</taxon>
        <taxon>Metazoa</taxon>
        <taxon>Ecdysozoa</taxon>
        <taxon>Arthropoda</taxon>
        <taxon>Hexapoda</taxon>
        <taxon>Insecta</taxon>
        <taxon>Pterygota</taxon>
        <taxon>Neoptera</taxon>
        <taxon>Paraneoptera</taxon>
        <taxon>Hemiptera</taxon>
        <taxon>Sternorrhyncha</taxon>
        <taxon>Aphidomorpha</taxon>
        <taxon>Aphidoidea</taxon>
        <taxon>Aphididae</taxon>
        <taxon>Aphidini</taxon>
        <taxon>Aphis</taxon>
        <taxon>Aphis</taxon>
    </lineage>
</organism>
<protein>
    <submittedName>
        <fullName evidence="1">Uncharacterized protein</fullName>
    </submittedName>
</protein>
<name>A0A6G0TGJ1_APHGL</name>
<proteinExistence type="predicted"/>